<evidence type="ECO:0000313" key="2">
    <source>
        <dbReference type="Proteomes" id="UP000032407"/>
    </source>
</evidence>
<dbReference type="EMBL" id="AMYJ01000047">
    <property type="protein sequence ID" value="KIU72925.1"/>
    <property type="molecule type" value="Genomic_DNA"/>
</dbReference>
<name>A0A9X0F6P8_BACTU</name>
<proteinExistence type="predicted"/>
<protein>
    <recommendedName>
        <fullName evidence="3">Prophage pi2 protein 41</fullName>
    </recommendedName>
</protein>
<dbReference type="AlphaFoldDB" id="A0A9X0F6P8"/>
<gene>
    <name evidence="1" type="ORF">C797_20655</name>
</gene>
<dbReference type="RefSeq" id="WP_000477715.1">
    <property type="nucleotide sequence ID" value="NZ_KN849213.1"/>
</dbReference>
<accession>A0A9X0F6P8</accession>
<dbReference type="Proteomes" id="UP000032407">
    <property type="component" value="Unassembled WGS sequence"/>
</dbReference>
<reference evidence="1 2" key="1">
    <citation type="journal article" date="2015" name="Sci. Rep.">
        <title>The expression and crystallization of Cry65Aa require two C-termini, revealing a novel evolutionary strategy of Bacillus thuringiensis Cry proteins.</title>
        <authorList>
            <person name="Peng D.H."/>
            <person name="Pang C.Y."/>
            <person name="Wu H."/>
            <person name="Huang Q."/>
            <person name="Zheng J.S."/>
            <person name="Sun M."/>
        </authorList>
    </citation>
    <scope>NUCLEOTIDE SEQUENCE [LARGE SCALE GENOMIC DNA]</scope>
    <source>
        <strain evidence="1 2">Sbt003</strain>
    </source>
</reference>
<evidence type="ECO:0000313" key="1">
    <source>
        <dbReference type="EMBL" id="KIU72925.1"/>
    </source>
</evidence>
<comment type="caution">
    <text evidence="1">The sequence shown here is derived from an EMBL/GenBank/DDBJ whole genome shotgun (WGS) entry which is preliminary data.</text>
</comment>
<organism evidence="1 2">
    <name type="scientific">Bacillus thuringiensis Sbt003</name>
    <dbReference type="NCBI Taxonomy" id="1235825"/>
    <lineage>
        <taxon>Bacteria</taxon>
        <taxon>Bacillati</taxon>
        <taxon>Bacillota</taxon>
        <taxon>Bacilli</taxon>
        <taxon>Bacillales</taxon>
        <taxon>Bacillaceae</taxon>
        <taxon>Bacillus</taxon>
        <taxon>Bacillus cereus group</taxon>
    </lineage>
</organism>
<evidence type="ECO:0008006" key="3">
    <source>
        <dbReference type="Google" id="ProtNLM"/>
    </source>
</evidence>
<sequence>MFLALCYKANLTHVDLEEMTVGDCFDYISEFAELENPDKEKVRKANQTDFDSF</sequence>